<name>A0A1I3D2Z3_9FIRM</name>
<dbReference type="GO" id="GO:0008171">
    <property type="term" value="F:O-methyltransferase activity"/>
    <property type="evidence" value="ECO:0007669"/>
    <property type="project" value="TreeGrafter"/>
</dbReference>
<dbReference type="InterPro" id="IPR006342">
    <property type="entry name" value="FkbM_mtfrase"/>
</dbReference>
<keyword evidence="2" id="KW-0489">Methyltransferase</keyword>
<dbReference type="PANTHER" id="PTHR36973:SF4">
    <property type="entry name" value="NODULATION PROTEIN"/>
    <property type="match status" value="1"/>
</dbReference>
<keyword evidence="3" id="KW-1185">Reference proteome</keyword>
<dbReference type="OrthoDB" id="5329963at2"/>
<dbReference type="Pfam" id="PF05050">
    <property type="entry name" value="Methyltransf_21"/>
    <property type="match status" value="1"/>
</dbReference>
<dbReference type="EMBL" id="FOQA01000003">
    <property type="protein sequence ID" value="SFH81144.1"/>
    <property type="molecule type" value="Genomic_DNA"/>
</dbReference>
<dbReference type="AlphaFoldDB" id="A0A1I3D2Z3"/>
<accession>A0A1I3D2Z3</accession>
<dbReference type="PANTHER" id="PTHR36973">
    <property type="entry name" value="SLL1456 PROTEIN-RELATED"/>
    <property type="match status" value="1"/>
</dbReference>
<sequence>MDINLLSEDEKSKVFALANARGETTERIIEKFGSLKQIKRMPQNYGKFFTSPIHHTFSDSGIRDGHPYVVLPNQRILYGNFPKKNYYRYYEYLGDLYSNSISKETCCVAMDVSRRYYDPLEIPDKYMPSKNGTLVEVGAYLGHKTIKFCDEYVGLGGSILAIEAVPENYELLKRNIEENRLNRVIDSLQIGVWNKKEVRTILGKGYQQNSLVQTDTHDFQSLSEIQTDTLDNILRGWKQRCIDLLTIQVNGAEIEVLEGLNQYLEKIKILYIVSPYSREGHRTIERCKELLLEKECTILEETNETSIYAVTKYFKEAFL</sequence>
<gene>
    <name evidence="2" type="ORF">SAMN05192551_103130</name>
</gene>
<proteinExistence type="predicted"/>
<dbReference type="SUPFAM" id="SSF53335">
    <property type="entry name" value="S-adenosyl-L-methionine-dependent methyltransferases"/>
    <property type="match status" value="1"/>
</dbReference>
<dbReference type="NCBIfam" id="TIGR01444">
    <property type="entry name" value="fkbM_fam"/>
    <property type="match status" value="1"/>
</dbReference>
<dbReference type="Proteomes" id="UP000199287">
    <property type="component" value="Unassembled WGS sequence"/>
</dbReference>
<reference evidence="3" key="1">
    <citation type="submission" date="2016-10" db="EMBL/GenBank/DDBJ databases">
        <authorList>
            <person name="Varghese N."/>
            <person name="Submissions S."/>
        </authorList>
    </citation>
    <scope>NUCLEOTIDE SEQUENCE [LARGE SCALE GENOMIC DNA]</scope>
    <source>
        <strain evidence="3">Z-7934</strain>
    </source>
</reference>
<dbReference type="STRING" id="69895.SAMN05192551_103130"/>
<protein>
    <submittedName>
        <fullName evidence="2">Methyltransferase, FkbM family</fullName>
    </submittedName>
</protein>
<keyword evidence="2" id="KW-0808">Transferase</keyword>
<organism evidence="2 3">
    <name type="scientific">Tindallia magadiensis</name>
    <dbReference type="NCBI Taxonomy" id="69895"/>
    <lineage>
        <taxon>Bacteria</taxon>
        <taxon>Bacillati</taxon>
        <taxon>Bacillota</taxon>
        <taxon>Clostridia</taxon>
        <taxon>Peptostreptococcales</taxon>
        <taxon>Tindalliaceae</taxon>
        <taxon>Tindallia</taxon>
    </lineage>
</organism>
<evidence type="ECO:0000313" key="2">
    <source>
        <dbReference type="EMBL" id="SFH81144.1"/>
    </source>
</evidence>
<dbReference type="InterPro" id="IPR029063">
    <property type="entry name" value="SAM-dependent_MTases_sf"/>
</dbReference>
<feature type="domain" description="Methyltransferase FkbM" evidence="1">
    <location>
        <begin position="136"/>
        <end position="272"/>
    </location>
</feature>
<dbReference type="RefSeq" id="WP_093371104.1">
    <property type="nucleotide sequence ID" value="NZ_FOQA01000003.1"/>
</dbReference>
<dbReference type="Gene3D" id="3.40.50.150">
    <property type="entry name" value="Vaccinia Virus protein VP39"/>
    <property type="match status" value="1"/>
</dbReference>
<evidence type="ECO:0000259" key="1">
    <source>
        <dbReference type="Pfam" id="PF05050"/>
    </source>
</evidence>
<evidence type="ECO:0000313" key="3">
    <source>
        <dbReference type="Proteomes" id="UP000199287"/>
    </source>
</evidence>
<dbReference type="InterPro" id="IPR053188">
    <property type="entry name" value="FkbM_Methyltransferase"/>
</dbReference>
<dbReference type="GO" id="GO:0032259">
    <property type="term" value="P:methylation"/>
    <property type="evidence" value="ECO:0007669"/>
    <property type="project" value="UniProtKB-KW"/>
</dbReference>